<evidence type="ECO:0000259" key="1">
    <source>
        <dbReference type="SMART" id="SM00471"/>
    </source>
</evidence>
<dbReference type="SMART" id="SM00471">
    <property type="entry name" value="HDc"/>
    <property type="match status" value="1"/>
</dbReference>
<dbReference type="GO" id="GO:0008893">
    <property type="term" value="F:guanosine-3',5'-bis(diphosphate) 3'-diphosphatase activity"/>
    <property type="evidence" value="ECO:0007669"/>
    <property type="project" value="TreeGrafter"/>
</dbReference>
<dbReference type="AlphaFoldDB" id="A0A4V2SL59"/>
<protein>
    <submittedName>
        <fullName evidence="2">HD domain-containing protein</fullName>
    </submittedName>
</protein>
<dbReference type="SUPFAM" id="SSF109604">
    <property type="entry name" value="HD-domain/PDEase-like"/>
    <property type="match status" value="1"/>
</dbReference>
<dbReference type="Gene3D" id="1.10.3210.10">
    <property type="entry name" value="Hypothetical protein af1432"/>
    <property type="match status" value="1"/>
</dbReference>
<keyword evidence="3" id="KW-1185">Reference proteome</keyword>
<gene>
    <name evidence="2" type="ORF">EV207_13726</name>
</gene>
<organism evidence="2 3">
    <name type="scientific">Scopulibacillus darangshiensis</name>
    <dbReference type="NCBI Taxonomy" id="442528"/>
    <lineage>
        <taxon>Bacteria</taxon>
        <taxon>Bacillati</taxon>
        <taxon>Bacillota</taxon>
        <taxon>Bacilli</taxon>
        <taxon>Bacillales</taxon>
        <taxon>Sporolactobacillaceae</taxon>
        <taxon>Scopulibacillus</taxon>
    </lineage>
</organism>
<comment type="caution">
    <text evidence="2">The sequence shown here is derived from an EMBL/GenBank/DDBJ whole genome shotgun (WGS) entry which is preliminary data.</text>
</comment>
<dbReference type="Pfam" id="PF13328">
    <property type="entry name" value="HD_4"/>
    <property type="match status" value="1"/>
</dbReference>
<dbReference type="PANTHER" id="PTHR46246">
    <property type="entry name" value="GUANOSINE-3',5'-BIS(DIPHOSPHATE) 3'-PYROPHOSPHOHYDROLASE MESH1"/>
    <property type="match status" value="1"/>
</dbReference>
<proteinExistence type="predicted"/>
<dbReference type="InterPro" id="IPR003607">
    <property type="entry name" value="HD/PDEase_dom"/>
</dbReference>
<feature type="domain" description="HD/PDEase" evidence="1">
    <location>
        <begin position="25"/>
        <end position="132"/>
    </location>
</feature>
<evidence type="ECO:0000313" key="2">
    <source>
        <dbReference type="EMBL" id="TCP22136.1"/>
    </source>
</evidence>
<dbReference type="Proteomes" id="UP000295416">
    <property type="component" value="Unassembled WGS sequence"/>
</dbReference>
<dbReference type="OrthoDB" id="9802385at2"/>
<accession>A0A4V2SL59</accession>
<dbReference type="PANTHER" id="PTHR46246:SF1">
    <property type="entry name" value="GUANOSINE-3',5'-BIS(DIPHOSPHATE) 3'-PYROPHOSPHOHYDROLASE MESH1"/>
    <property type="match status" value="1"/>
</dbReference>
<dbReference type="EMBL" id="SLXK01000037">
    <property type="protein sequence ID" value="TCP22136.1"/>
    <property type="molecule type" value="Genomic_DNA"/>
</dbReference>
<dbReference type="RefSeq" id="WP_132747601.1">
    <property type="nucleotide sequence ID" value="NZ_SLXK01000037.1"/>
</dbReference>
<dbReference type="InterPro" id="IPR052194">
    <property type="entry name" value="MESH1"/>
</dbReference>
<sequence length="180" mass="20388">MPFTTVDQAINLAAKAHAGQKRKATEVPYISHPYSVGMLLLKAGCSEDIVIAGILHDTIEDTLVTEKDIEEMFGKKVAELVTMASEPDKSLSWEERKQHTIDHLSEASEEACYVICADKLHNLRSMVSDYEKLGESLWSRFKKGRDRQEWYYRSLLASLEKKIPGTPMVKALTVEIEKLF</sequence>
<evidence type="ECO:0000313" key="3">
    <source>
        <dbReference type="Proteomes" id="UP000295416"/>
    </source>
</evidence>
<name>A0A4V2SL59_9BACL</name>
<reference evidence="2 3" key="1">
    <citation type="submission" date="2019-03" db="EMBL/GenBank/DDBJ databases">
        <title>Genomic Encyclopedia of Type Strains, Phase IV (KMG-IV): sequencing the most valuable type-strain genomes for metagenomic binning, comparative biology and taxonomic classification.</title>
        <authorList>
            <person name="Goeker M."/>
        </authorList>
    </citation>
    <scope>NUCLEOTIDE SEQUENCE [LARGE SCALE GENOMIC DNA]</scope>
    <source>
        <strain evidence="2 3">DSM 19377</strain>
    </source>
</reference>